<feature type="compositionally biased region" description="Polar residues" evidence="2">
    <location>
        <begin position="259"/>
        <end position="268"/>
    </location>
</feature>
<dbReference type="Proteomes" id="UP000318571">
    <property type="component" value="Chromosome 3"/>
</dbReference>
<dbReference type="CDD" id="cd13248">
    <property type="entry name" value="PH_PEPP1_2_3"/>
    <property type="match status" value="1"/>
</dbReference>
<evidence type="ECO:0000313" key="4">
    <source>
        <dbReference type="EMBL" id="TRY73711.1"/>
    </source>
</evidence>
<feature type="compositionally biased region" description="Low complexity" evidence="2">
    <location>
        <begin position="210"/>
        <end position="226"/>
    </location>
</feature>
<feature type="region of interest" description="Disordered" evidence="2">
    <location>
        <begin position="830"/>
        <end position="925"/>
    </location>
</feature>
<dbReference type="Gene3D" id="2.30.29.30">
    <property type="entry name" value="Pleckstrin-homology domain (PH domain)/Phosphotyrosine-binding domain (PTB)"/>
    <property type="match status" value="1"/>
</dbReference>
<feature type="region of interest" description="Disordered" evidence="2">
    <location>
        <begin position="259"/>
        <end position="319"/>
    </location>
</feature>
<feature type="compositionally biased region" description="Polar residues" evidence="2">
    <location>
        <begin position="613"/>
        <end position="631"/>
    </location>
</feature>
<feature type="region of interest" description="Disordered" evidence="2">
    <location>
        <begin position="1352"/>
        <end position="1377"/>
    </location>
</feature>
<feature type="compositionally biased region" description="Basic and acidic residues" evidence="2">
    <location>
        <begin position="1622"/>
        <end position="1635"/>
    </location>
</feature>
<dbReference type="Pfam" id="PF25541">
    <property type="entry name" value="TBCA_PH"/>
    <property type="match status" value="1"/>
</dbReference>
<feature type="compositionally biased region" description="Basic and acidic residues" evidence="2">
    <location>
        <begin position="2465"/>
        <end position="2476"/>
    </location>
</feature>
<dbReference type="PANTHER" id="PTHR12752">
    <property type="entry name" value="PHOSPHOINOSITOL 3-PHOSPHATE-BINDING PROTEIN"/>
    <property type="match status" value="1"/>
</dbReference>
<feature type="compositionally biased region" description="Low complexity" evidence="2">
    <location>
        <begin position="44"/>
        <end position="75"/>
    </location>
</feature>
<feature type="region of interest" description="Disordered" evidence="2">
    <location>
        <begin position="2718"/>
        <end position="2756"/>
    </location>
</feature>
<feature type="compositionally biased region" description="Polar residues" evidence="2">
    <location>
        <begin position="686"/>
        <end position="699"/>
    </location>
</feature>
<sequence>MNNSTLPPRHLHHHPNHPPIRHPDHFSPDRSSGSSHFPGVSPDSSGLSASTSGGTLLNSRLDESNTASNSPSSSMDNRKGRRNSHKASTPSSSLLIKRSEDAPVTLKGWLYKQGSDGLMLWKKRWFVLSEYCLFYYRSPEEDKVSGSILLPSYKISPVAKEDAVFRRFCFKAEHQNMRTYYFATDTKEAMIQWMNALSLASIMQTPSTRSSAANVTTTPTSPTASTMNGNHLAQSRSSVAVMNNMRTPVTHHQYPTQVHQMYSPNGNAYQYHGEPSPSSPTSPEGLENGRQPLYANAPPKPRRLTNTREDSPDRFEDEELSPTYHQQMYSRQNPGKVPLRSHTPGERMMYPQAQHYPYQQATLVQNLQQQQRHTQTPGEPIYNGNNVNNEVANHNRQGGPTIRHRLPQERRTPEAYGRSHFNMMNQNTSQNYEDVFRNRNTPGYPPPQGRNYPPPPVPQQQAQLPPLPQQPQLFQGYQYQHQVPHQPYHPQQPQPVTPQYQPHELPQQRQPREVQRQPGQPQQKVPRPHSADFLELDRNVVAVPTQSSGGNNLNTTQYQSQTQTPHHYLGNHVRRKQNPQPPRPKSSVDPRMFDSSWSTEHYAEQMRNHASTYATGTPQQTPRSQSRASIHSKSHLMPDNHLQSQPRTSQTRLYPPQTSHTSDSQVDSSEEVSRYFPTPSPRKPVQGTTTYQNLPDNSAIVTRQYPQYQARLETVTPNRLSEQYHGSNGSDYGTGEFRRSASARLHRNKKNYPEMLNNSDLGPEDNKKKEQREESMKRLLEWKQRMLQSPLTRKSSRNASRTQTPTNSNSPVPSLGHDSQFRQKVLDELEKQSGKSSTPGNSSSNTTSERRLSRKGSGASRSSRSRSSPRIANRPNTSSSDEDKQQSLESSRQSRKKSRPQSEKRSRNPSRESRRSSCHVGSSTDQPEYINISCLEPALSPKRGQDLQVRETVVKAEWRKRAIGPDDWYSDDFNYDNAKNSFSEDPLLSGQYSHLLDLKYHNQTAGAFVQEASNMVQDNVPMRSKPRRTLKDQGRSVTWHADKFKDFQIMGKQNKEEVLLTIEADSNLTGSLQRPNKGLEHADKIHWSPVQAFEEIKRMNEAPPTNLVKDRLQKFQSEERLQKISSSERKISSKSSVSGSAFSLEDINAALEDDNVFESTQKTSQQGTEQTSLVDSREIKAVELSETKALIERQRKRREKFFETVLSDSKDDITTDDDLDEVTKPGKPRERKRSVRELLSDFEKKSKEIHDQEIQEGENDDLSGSRRRVFSDTETMMFETSSDDVMSEDANKPVDKHRQPDPFTPEVPPRTPKGPKPRAWRQENQYLPMSPPSATFEQMQPEGQYLPMTPSKAKISTATQSRSSITSSSASRGSTQSILTPTEMLIQAHNRTPSQSLVIDHLQKEFSANIAFQEGTYVPMLDDHESMKVPSRDQLPKRPILAPPHFQEPKFASKPKESPRYIEIDDPDEEDQNHVIPITEMSHYEYLYKARSATPLHYEAVYQEISDDESPKEVRTTKALPQTPIKPEAKAPQAKLPDIIGNTPTHRGHSSSDADDEGGVAHLSHSRAKSNASISDSFKPASFFLNPPKRSLSQDIRTDHSHPERRTSSGSLSARELPMTPIERRKSAEDLHRTLEGSMRSSISSLDSAGKRKTILENIEEERRGSTRGGRREAVTVLPPQPEVGYQNEEGDQLEHSSLPPLAQISLHQGDQKPRSGSVVTDPNSSLSPRSPKVPYYVSDLNESQATIDRAKAIDELHLSMELLDAQTNEHLAHKSNDDMLHRIRRSAAPTPVNEHGYPGGPVARSQSLEGLLGDSPGTPRDSVQVQMQVAPPPSSANLPPRGREAPPPPPNVPPLDLRSPPTQAQAWTKEVSNDSVEEDDDPVWRESLRRANSGIYENADFFPDSSASFPSFTSAPHEVFLTNESQTKTTQYVEANTNNNAPLRVRQQTGPPPGRRRTSSASRKDSDTLKQKVRGNLLDITAQDLLGKSHEELVLMLIHLRRQGAALKEAIDSTKAEMQSVAHHPNDTDENQKLLQDLNCHIRELEDQHARAHPVITLVDNMVKLGSLYRGPADAPLSHRIRNLPTSSSSSSGVSSGYDSKSQRKTPFDEDKVKMAEQEKAVVQDTLESSLEQTKRTIPNGSEEFDAFNKEQEMLENELRRVHGQLQTSQKKLDENSSEHSRWEHDILFLRQTLQQSVTRNMQYGISQSAETLAIEGELAQVQQRASELHRERQSLMNDIQKLSSRQDCLSHEYRSSNSTTDKKVVKKSKPVESEPRNYENVQIAAPAPLPEKESSDMMELTLGDISEADDRVKKFYGIIPKDNKAAEIKTVRMVKRDSKERSVIKSSRSYVDENGRLVEVEVDDGESTMTTPPMLPRGNYGPNMHDFLQTSTNGNDAPKKRGEIFSSGSLPRNYESSSSAESSGNFTNSPAGRALISQVNGTSASTTAVNGGLYSKPNFKLGEYNRKKSKDSSERPASGLSAHERLFGSSRESSMSPPMSPMKNSVLTGSSDSGVSPIMSPIFKSATAKQIAEEVGKHGPPGGTKYRRKSKKRSHTITSGNPAIMEALNQHDTKQASNRARDDIDMERILRPRTNAPDVIKSALDKKDMKINSTTIDNLFGVPEKILIPERYIPDTDMDNITQEERQVRLKKADSIRRMLADTGAAPILGGLTPKQKENMEDEKKEREHILALNQVLARQVMEKSRIVAVRALANHKFSDDEGSEEDATESTRSYSSSPTQPLPLFQQRESMLQ</sequence>
<feature type="compositionally biased region" description="Polar residues" evidence="2">
    <location>
        <begin position="2505"/>
        <end position="2515"/>
    </location>
</feature>
<feature type="region of interest" description="Disordered" evidence="2">
    <location>
        <begin position="210"/>
        <end position="230"/>
    </location>
</feature>
<dbReference type="InterPro" id="IPR057971">
    <property type="entry name" value="PKHA4-7_TBCA"/>
</dbReference>
<feature type="region of interest" description="Disordered" evidence="2">
    <location>
        <begin position="1429"/>
        <end position="1458"/>
    </location>
</feature>
<feature type="compositionally biased region" description="Polar residues" evidence="2">
    <location>
        <begin position="422"/>
        <end position="432"/>
    </location>
</feature>
<evidence type="ECO:0000256" key="1">
    <source>
        <dbReference type="SAM" id="Coils"/>
    </source>
</evidence>
<comment type="caution">
    <text evidence="4">The sequence shown here is derived from an EMBL/GenBank/DDBJ whole genome shotgun (WGS) entry which is preliminary data.</text>
</comment>
<reference evidence="4 5" key="1">
    <citation type="journal article" date="2018" name="Nat. Ecol. Evol.">
        <title>Genomic signatures of mitonuclear coevolution across populations of Tigriopus californicus.</title>
        <authorList>
            <person name="Barreto F.S."/>
            <person name="Watson E.T."/>
            <person name="Lima T.G."/>
            <person name="Willett C.S."/>
            <person name="Edmands S."/>
            <person name="Li W."/>
            <person name="Burton R.S."/>
        </authorList>
    </citation>
    <scope>NUCLEOTIDE SEQUENCE [LARGE SCALE GENOMIC DNA]</scope>
    <source>
        <strain evidence="4 5">San Diego</strain>
    </source>
</reference>
<dbReference type="SMART" id="SM00233">
    <property type="entry name" value="PH"/>
    <property type="match status" value="1"/>
</dbReference>
<feature type="compositionally biased region" description="Low complexity" evidence="2">
    <location>
        <begin position="834"/>
        <end position="847"/>
    </location>
</feature>
<feature type="compositionally biased region" description="Basic and acidic residues" evidence="2">
    <location>
        <begin position="1596"/>
        <end position="1607"/>
    </location>
</feature>
<accession>A0A553P7P8</accession>
<feature type="compositionally biased region" description="Polar residues" evidence="2">
    <location>
        <begin position="544"/>
        <end position="565"/>
    </location>
</feature>
<feature type="compositionally biased region" description="Basic and acidic residues" evidence="2">
    <location>
        <begin position="1289"/>
        <end position="1300"/>
    </location>
</feature>
<dbReference type="SUPFAM" id="SSF50729">
    <property type="entry name" value="PH domain-like"/>
    <property type="match status" value="1"/>
</dbReference>
<feature type="compositionally biased region" description="Basic and acidic residues" evidence="2">
    <location>
        <begin position="900"/>
        <end position="915"/>
    </location>
</feature>
<dbReference type="Gene3D" id="1.10.287.1490">
    <property type="match status" value="1"/>
</dbReference>
<feature type="region of interest" description="Disordered" evidence="2">
    <location>
        <begin position="1204"/>
        <end position="1324"/>
    </location>
</feature>
<keyword evidence="1" id="KW-0175">Coiled coil</keyword>
<feature type="compositionally biased region" description="Basic and acidic residues" evidence="2">
    <location>
        <begin position="1235"/>
        <end position="1253"/>
    </location>
</feature>
<feature type="compositionally biased region" description="Low complexity" evidence="2">
    <location>
        <begin position="516"/>
        <end position="525"/>
    </location>
</feature>
<feature type="compositionally biased region" description="Pro residues" evidence="2">
    <location>
        <begin position="443"/>
        <end position="458"/>
    </location>
</feature>
<feature type="region of interest" description="Disordered" evidence="2">
    <location>
        <begin position="2386"/>
        <end position="2431"/>
    </location>
</feature>
<dbReference type="InterPro" id="IPR001849">
    <property type="entry name" value="PH_domain"/>
</dbReference>
<feature type="region of interest" description="Disordered" evidence="2">
    <location>
        <begin position="1"/>
        <end position="95"/>
    </location>
</feature>
<dbReference type="EMBL" id="VCGU01000007">
    <property type="protein sequence ID" value="TRY73711.1"/>
    <property type="molecule type" value="Genomic_DNA"/>
</dbReference>
<feature type="coiled-coil region" evidence="1">
    <location>
        <begin position="2220"/>
        <end position="2247"/>
    </location>
</feature>
<feature type="compositionally biased region" description="Polar residues" evidence="2">
    <location>
        <begin position="1718"/>
        <end position="1729"/>
    </location>
</feature>
<feature type="compositionally biased region" description="Basic and acidic residues" evidence="2">
    <location>
        <begin position="1661"/>
        <end position="1674"/>
    </location>
</feature>
<gene>
    <name evidence="4" type="ORF">TCAL_05459</name>
</gene>
<organism evidence="4 5">
    <name type="scientific">Tigriopus californicus</name>
    <name type="common">Marine copepod</name>
    <dbReference type="NCBI Taxonomy" id="6832"/>
    <lineage>
        <taxon>Eukaryota</taxon>
        <taxon>Metazoa</taxon>
        <taxon>Ecdysozoa</taxon>
        <taxon>Arthropoda</taxon>
        <taxon>Crustacea</taxon>
        <taxon>Multicrustacea</taxon>
        <taxon>Hexanauplia</taxon>
        <taxon>Copepoda</taxon>
        <taxon>Harpacticoida</taxon>
        <taxon>Harpacticidae</taxon>
        <taxon>Tigriopus</taxon>
    </lineage>
</organism>
<feature type="region of interest" description="Disordered" evidence="2">
    <location>
        <begin position="715"/>
        <end position="817"/>
    </location>
</feature>
<proteinExistence type="predicted"/>
<feature type="region of interest" description="Disordered" evidence="2">
    <location>
        <begin position="396"/>
        <end position="469"/>
    </location>
</feature>
<dbReference type="InterPro" id="IPR040392">
    <property type="entry name" value="PKHA4-7_PH"/>
</dbReference>
<feature type="compositionally biased region" description="Polar residues" evidence="2">
    <location>
        <begin position="641"/>
        <end position="661"/>
    </location>
</feature>
<evidence type="ECO:0000256" key="2">
    <source>
        <dbReference type="SAM" id="MobiDB-lite"/>
    </source>
</evidence>
<feature type="compositionally biased region" description="Basic residues" evidence="2">
    <location>
        <begin position="2547"/>
        <end position="2557"/>
    </location>
</feature>
<dbReference type="OMA" id="TYEMIMV"/>
<dbReference type="Pfam" id="PF00169">
    <property type="entry name" value="PH"/>
    <property type="match status" value="1"/>
</dbReference>
<feature type="region of interest" description="Disordered" evidence="2">
    <location>
        <begin position="2445"/>
        <end position="2515"/>
    </location>
</feature>
<feature type="region of interest" description="Disordered" evidence="2">
    <location>
        <begin position="613"/>
        <end position="699"/>
    </location>
</feature>
<feature type="compositionally biased region" description="Low complexity" evidence="2">
    <location>
        <begin position="459"/>
        <end position="469"/>
    </location>
</feature>
<feature type="region of interest" description="Disordered" evidence="2">
    <location>
        <begin position="1790"/>
        <end position="1883"/>
    </location>
</feature>
<feature type="compositionally biased region" description="Low complexity" evidence="2">
    <location>
        <begin position="2088"/>
        <end position="2101"/>
    </location>
</feature>
<evidence type="ECO:0000259" key="3">
    <source>
        <dbReference type="PROSITE" id="PS50003"/>
    </source>
</evidence>
<feature type="domain" description="PH" evidence="3">
    <location>
        <begin position="103"/>
        <end position="202"/>
    </location>
</feature>
<feature type="compositionally biased region" description="Basic and acidic residues" evidence="2">
    <location>
        <begin position="529"/>
        <end position="538"/>
    </location>
</feature>
<feature type="region of interest" description="Disordered" evidence="2">
    <location>
        <begin position="484"/>
        <end position="593"/>
    </location>
</feature>
<feature type="compositionally biased region" description="Polar residues" evidence="2">
    <location>
        <begin position="786"/>
        <end position="812"/>
    </location>
</feature>
<feature type="compositionally biased region" description="Basic and acidic residues" evidence="2">
    <location>
        <begin position="764"/>
        <end position="784"/>
    </location>
</feature>
<feature type="region of interest" description="Disordered" evidence="2">
    <location>
        <begin position="2075"/>
        <end position="2111"/>
    </location>
</feature>
<feature type="compositionally biased region" description="Low complexity" evidence="2">
    <location>
        <begin position="855"/>
        <end position="876"/>
    </location>
</feature>
<feature type="compositionally biased region" description="Low complexity" evidence="2">
    <location>
        <begin position="497"/>
        <end position="509"/>
    </location>
</feature>
<keyword evidence="5" id="KW-1185">Reference proteome</keyword>
<dbReference type="PROSITE" id="PS50003">
    <property type="entry name" value="PH_DOMAIN"/>
    <property type="match status" value="1"/>
</dbReference>
<feature type="region of interest" description="Disordered" evidence="2">
    <location>
        <begin position="2248"/>
        <end position="2279"/>
    </location>
</feature>
<feature type="compositionally biased region" description="Polar residues" evidence="2">
    <location>
        <begin position="2733"/>
        <end position="2742"/>
    </location>
</feature>
<feature type="compositionally biased region" description="Polar residues" evidence="2">
    <location>
        <begin position="715"/>
        <end position="731"/>
    </location>
</feature>
<feature type="region of interest" description="Disordered" evidence="2">
    <location>
        <begin position="2533"/>
        <end position="2561"/>
    </location>
</feature>
<dbReference type="PANTHER" id="PTHR12752:SF9">
    <property type="entry name" value="KRAMER, ISOFORM I"/>
    <property type="match status" value="1"/>
</dbReference>
<feature type="region of interest" description="Disordered" evidence="2">
    <location>
        <begin position="1935"/>
        <end position="1971"/>
    </location>
</feature>
<dbReference type="STRING" id="6832.A0A553P7P8"/>
<feature type="compositionally biased region" description="Low complexity" evidence="2">
    <location>
        <begin position="1355"/>
        <end position="1377"/>
    </location>
</feature>
<feature type="region of interest" description="Disordered" evidence="2">
    <location>
        <begin position="1708"/>
        <end position="1737"/>
    </location>
</feature>
<dbReference type="InterPro" id="IPR011993">
    <property type="entry name" value="PH-like_dom_sf"/>
</dbReference>
<name>A0A553P7P8_TIGCA</name>
<evidence type="ECO:0000313" key="5">
    <source>
        <dbReference type="Proteomes" id="UP000318571"/>
    </source>
</evidence>
<feature type="compositionally biased region" description="Pro residues" evidence="2">
    <location>
        <begin position="1302"/>
        <end position="1312"/>
    </location>
</feature>
<feature type="region of interest" description="Disordered" evidence="2">
    <location>
        <begin position="1504"/>
        <end position="1695"/>
    </location>
</feature>
<feature type="compositionally biased region" description="Basic residues" evidence="2">
    <location>
        <begin position="9"/>
        <end position="20"/>
    </location>
</feature>
<protein>
    <recommendedName>
        <fullName evidence="3">PH domain-containing protein</fullName>
    </recommendedName>
</protein>